<accession>A0ABT6M298</accession>
<sequence length="299" mass="32802">MTPDVLVVASWNIQKNGRAPVDGRDHPPRPHEILAAYEPDVVFRQELTGAGAHGKHALYAEAHAVGGLIAFMGEEREGRSTNPTGVMVTPRLFDIVAHTNEDLPWKQICRLAVRRKNRPGTLHLASAHLCHYDLGLRATEARRLTTYADHGRTVLIGMDANSYPHRASDEISDPIDWNTVEDPCHIQHRTVERDGRRVPNTGPSEILTGGAKPVFTDLAHHAAGALGQGQALTPTASLHRTDQGPRQRIDVQLGTPDLASALISFEVIDTADVQRWTDHALTIARYDLAAVDRILSTAR</sequence>
<organism evidence="1 2">
    <name type="scientific">Streptomyces pseudovenezuelae</name>
    <dbReference type="NCBI Taxonomy" id="67350"/>
    <lineage>
        <taxon>Bacteria</taxon>
        <taxon>Bacillati</taxon>
        <taxon>Actinomycetota</taxon>
        <taxon>Actinomycetes</taxon>
        <taxon>Kitasatosporales</taxon>
        <taxon>Streptomycetaceae</taxon>
        <taxon>Streptomyces</taxon>
        <taxon>Streptomyces aurantiacus group</taxon>
    </lineage>
</organism>
<reference evidence="1 2" key="1">
    <citation type="submission" date="2023-04" db="EMBL/GenBank/DDBJ databases">
        <title>Forest soil microbial communities from Buena Vista Peninsula, Colon Province, Panama.</title>
        <authorList>
            <person name="Bouskill N."/>
        </authorList>
    </citation>
    <scope>NUCLEOTIDE SEQUENCE [LARGE SCALE GENOMIC DNA]</scope>
    <source>
        <strain evidence="1 2">GGS1</strain>
    </source>
</reference>
<evidence type="ECO:0008006" key="3">
    <source>
        <dbReference type="Google" id="ProtNLM"/>
    </source>
</evidence>
<evidence type="ECO:0000313" key="2">
    <source>
        <dbReference type="Proteomes" id="UP001160499"/>
    </source>
</evidence>
<dbReference type="InterPro" id="IPR036691">
    <property type="entry name" value="Endo/exonu/phosph_ase_sf"/>
</dbReference>
<protein>
    <recommendedName>
        <fullName evidence="3">Endonuclease/exonuclease/phosphatase</fullName>
    </recommendedName>
</protein>
<dbReference type="Proteomes" id="UP001160499">
    <property type="component" value="Unassembled WGS sequence"/>
</dbReference>
<dbReference type="SUPFAM" id="SSF56219">
    <property type="entry name" value="DNase I-like"/>
    <property type="match status" value="1"/>
</dbReference>
<name>A0ABT6M298_9ACTN</name>
<keyword evidence="2" id="KW-1185">Reference proteome</keyword>
<comment type="caution">
    <text evidence="1">The sequence shown here is derived from an EMBL/GenBank/DDBJ whole genome shotgun (WGS) entry which is preliminary data.</text>
</comment>
<proteinExistence type="predicted"/>
<dbReference type="RefSeq" id="WP_280882864.1">
    <property type="nucleotide sequence ID" value="NZ_JARXVH010000031.1"/>
</dbReference>
<gene>
    <name evidence="1" type="ORF">M2283_009563</name>
</gene>
<dbReference type="Gene3D" id="3.60.10.10">
    <property type="entry name" value="Endonuclease/exonuclease/phosphatase"/>
    <property type="match status" value="1"/>
</dbReference>
<dbReference type="EMBL" id="JARXVH010000031">
    <property type="protein sequence ID" value="MDH6222214.1"/>
    <property type="molecule type" value="Genomic_DNA"/>
</dbReference>
<evidence type="ECO:0000313" key="1">
    <source>
        <dbReference type="EMBL" id="MDH6222214.1"/>
    </source>
</evidence>